<reference evidence="3 4" key="1">
    <citation type="submission" date="2020-08" db="EMBL/GenBank/DDBJ databases">
        <title>Cohnella phylogeny.</title>
        <authorList>
            <person name="Dunlap C."/>
        </authorList>
    </citation>
    <scope>NUCLEOTIDE SEQUENCE [LARGE SCALE GENOMIC DNA]</scope>
    <source>
        <strain evidence="3 4">CBP 2801</strain>
    </source>
</reference>
<dbReference type="AlphaFoldDB" id="A0A7X0SM55"/>
<dbReference type="InterPro" id="IPR017853">
    <property type="entry name" value="GH"/>
</dbReference>
<proteinExistence type="predicted"/>
<comment type="caution">
    <text evidence="3">The sequence shown here is derived from an EMBL/GenBank/DDBJ whole genome shotgun (WGS) entry which is preliminary data.</text>
</comment>
<dbReference type="Gene3D" id="3.20.20.80">
    <property type="entry name" value="Glycosidases"/>
    <property type="match status" value="1"/>
</dbReference>
<sequence length="643" mass="70676">MKKHPKLWICPDKAQYRPGEAVRIRAEWREEGGGPAQAVRFGWQICELDRTIAQGEGELLPVAGAGGRSGDGDPVRSGAGDANDRNPVSSGGESAGIRNPIRSGGESAGIRNPIRSGGKNVSIRNPDGSGATHVGEIALPAFAASGAYGVFARLLENGEAEAETAFDVAERWSEAPRYGFLSDFAPGSGDGSEQADFLLRHHLNVVQFYDWMYRHDCLLTEDDPFTDPLGRTISLSAVRARIEALRARGIASFAYAAVYASLPDYAEAHPEQLLYRNDGTPYSLGNFFYIMDISPGSVWTEHVTDEFRHAIEWGFDGLHLDQYGFPKRAIRRTPDGGSATVRLAEAYPALIDRAREKLPEAGLIFNNVGTYPVHATAEAGQDAVYTEVWDPVTRLRDVYALVRRTRALTRKPIILAAYLPPFHPERPAEPVQAEIGARVAMSAIFASGAYHLLLGEKGGVLADPYYPKHGQASPSFRERLARYSDFIVMYRDILFDPELDDWTDAFTGGINNELAFRAADEGVRFSTDASPGTVWTLAKEKKDAYVIHLVNLAGLDNDVWHAPKERAPETVRDIELSVEVVDRIEAVFAASPDGESIRPLPLAYEWTRRGEDGGKFVRFTLPKLAYWTVVVIRLRGGMAAETN</sequence>
<dbReference type="CDD" id="cd14745">
    <property type="entry name" value="GH66"/>
    <property type="match status" value="1"/>
</dbReference>
<keyword evidence="1" id="KW-0732">Signal</keyword>
<keyword evidence="4" id="KW-1185">Reference proteome</keyword>
<evidence type="ECO:0000313" key="3">
    <source>
        <dbReference type="EMBL" id="MBB6732557.1"/>
    </source>
</evidence>
<dbReference type="Proteomes" id="UP000564644">
    <property type="component" value="Unassembled WGS sequence"/>
</dbReference>
<dbReference type="Gene3D" id="2.60.40.1180">
    <property type="entry name" value="Golgi alpha-mannosidase II"/>
    <property type="match status" value="1"/>
</dbReference>
<accession>A0A7X0SM55</accession>
<dbReference type="InterPro" id="IPR013780">
    <property type="entry name" value="Glyco_hydro_b"/>
</dbReference>
<dbReference type="InterPro" id="IPR025092">
    <property type="entry name" value="Glyco_hydro_66"/>
</dbReference>
<evidence type="ECO:0000256" key="1">
    <source>
        <dbReference type="ARBA" id="ARBA00022729"/>
    </source>
</evidence>
<dbReference type="RefSeq" id="WP_185130216.1">
    <property type="nucleotide sequence ID" value="NZ_JACJVO010000020.1"/>
</dbReference>
<evidence type="ECO:0000313" key="4">
    <source>
        <dbReference type="Proteomes" id="UP000564644"/>
    </source>
</evidence>
<dbReference type="Pfam" id="PF13199">
    <property type="entry name" value="Glyco_hydro_66"/>
    <property type="match status" value="1"/>
</dbReference>
<protein>
    <recommendedName>
        <fullName evidence="5">Dextranase</fullName>
    </recommendedName>
</protein>
<feature type="region of interest" description="Disordered" evidence="2">
    <location>
        <begin position="60"/>
        <end position="122"/>
    </location>
</feature>
<gene>
    <name evidence="3" type="ORF">H7C18_16670</name>
</gene>
<evidence type="ECO:0008006" key="5">
    <source>
        <dbReference type="Google" id="ProtNLM"/>
    </source>
</evidence>
<dbReference type="EMBL" id="JACJVO010000020">
    <property type="protein sequence ID" value="MBB6732557.1"/>
    <property type="molecule type" value="Genomic_DNA"/>
</dbReference>
<name>A0A7X0SM55_9BACL</name>
<organism evidence="3 4">
    <name type="scientific">Cohnella zeiphila</name>
    <dbReference type="NCBI Taxonomy" id="2761120"/>
    <lineage>
        <taxon>Bacteria</taxon>
        <taxon>Bacillati</taxon>
        <taxon>Bacillota</taxon>
        <taxon>Bacilli</taxon>
        <taxon>Bacillales</taxon>
        <taxon>Paenibacillaceae</taxon>
        <taxon>Cohnella</taxon>
    </lineage>
</organism>
<dbReference type="SUPFAM" id="SSF51445">
    <property type="entry name" value="(Trans)glycosidases"/>
    <property type="match status" value="1"/>
</dbReference>
<evidence type="ECO:0000256" key="2">
    <source>
        <dbReference type="SAM" id="MobiDB-lite"/>
    </source>
</evidence>